<reference evidence="4" key="1">
    <citation type="submission" date="2021-02" db="EMBL/GenBank/DDBJ databases">
        <authorList>
            <person name="Nowell W R."/>
        </authorList>
    </citation>
    <scope>NUCLEOTIDE SEQUENCE</scope>
</reference>
<sequence length="126" mass="14077">MMTRIHGYLFKQQIKVIVAILTVISAGDCNIICNNGESVCGYRCYSPQIQQCLHQQYQGIPVVNSFIICGKDQQLCASICYNPSNQQCLQQQYQGKPVVNSFIICGKDQQLCGARCYTPGSQNCRN</sequence>
<dbReference type="Proteomes" id="UP000663865">
    <property type="component" value="Unassembled WGS sequence"/>
</dbReference>
<dbReference type="Proteomes" id="UP000663848">
    <property type="component" value="Unassembled WGS sequence"/>
</dbReference>
<evidence type="ECO:0000313" key="2">
    <source>
        <dbReference type="EMBL" id="CAF3397292.1"/>
    </source>
</evidence>
<evidence type="ECO:0000313" key="5">
    <source>
        <dbReference type="EMBL" id="CAF4741956.1"/>
    </source>
</evidence>
<gene>
    <name evidence="2" type="ORF">GRG538_LOCUS9682</name>
    <name evidence="3" type="ORF">KIK155_LOCUS16476</name>
    <name evidence="5" type="ORF">QYT958_LOCUS20385</name>
    <name evidence="4" type="ORF">TOA249_LOCUS14898</name>
</gene>
<dbReference type="AlphaFoldDB" id="A0A821G7S8"/>
<accession>A0A821G7S8</accession>
<dbReference type="EMBL" id="CAJOBR010003541">
    <property type="protein sequence ID" value="CAF4741956.1"/>
    <property type="molecule type" value="Genomic_DNA"/>
</dbReference>
<feature type="chain" id="PRO_5036237986" evidence="1">
    <location>
        <begin position="30"/>
        <end position="126"/>
    </location>
</feature>
<dbReference type="EMBL" id="CAJNYT010001137">
    <property type="protein sequence ID" value="CAF3397292.1"/>
    <property type="molecule type" value="Genomic_DNA"/>
</dbReference>
<organism evidence="4 6">
    <name type="scientific">Rotaria socialis</name>
    <dbReference type="NCBI Taxonomy" id="392032"/>
    <lineage>
        <taxon>Eukaryota</taxon>
        <taxon>Metazoa</taxon>
        <taxon>Spiralia</taxon>
        <taxon>Gnathifera</taxon>
        <taxon>Rotifera</taxon>
        <taxon>Eurotatoria</taxon>
        <taxon>Bdelloidea</taxon>
        <taxon>Philodinida</taxon>
        <taxon>Philodinidae</taxon>
        <taxon>Rotaria</taxon>
    </lineage>
</organism>
<evidence type="ECO:0000313" key="3">
    <source>
        <dbReference type="EMBL" id="CAF3512988.1"/>
    </source>
</evidence>
<keyword evidence="1" id="KW-0732">Signal</keyword>
<proteinExistence type="predicted"/>
<dbReference type="Proteomes" id="UP000663872">
    <property type="component" value="Unassembled WGS sequence"/>
</dbReference>
<comment type="caution">
    <text evidence="4">The sequence shown here is derived from an EMBL/GenBank/DDBJ whole genome shotgun (WGS) entry which is preliminary data.</text>
</comment>
<dbReference type="Proteomes" id="UP000663838">
    <property type="component" value="Unassembled WGS sequence"/>
</dbReference>
<name>A0A821G7S8_9BILA</name>
<dbReference type="EMBL" id="CAJOBS010000944">
    <property type="protein sequence ID" value="CAF4664565.1"/>
    <property type="molecule type" value="Genomic_DNA"/>
</dbReference>
<feature type="signal peptide" evidence="1">
    <location>
        <begin position="1"/>
        <end position="29"/>
    </location>
</feature>
<evidence type="ECO:0000256" key="1">
    <source>
        <dbReference type="SAM" id="SignalP"/>
    </source>
</evidence>
<evidence type="ECO:0000313" key="6">
    <source>
        <dbReference type="Proteomes" id="UP000663838"/>
    </source>
</evidence>
<protein>
    <submittedName>
        <fullName evidence="4">Uncharacterized protein</fullName>
    </submittedName>
</protein>
<dbReference type="EMBL" id="CAJNYV010002913">
    <property type="protein sequence ID" value="CAF3512988.1"/>
    <property type="molecule type" value="Genomic_DNA"/>
</dbReference>
<evidence type="ECO:0000313" key="4">
    <source>
        <dbReference type="EMBL" id="CAF4664565.1"/>
    </source>
</evidence>